<feature type="region of interest" description="Disordered" evidence="1">
    <location>
        <begin position="68"/>
        <end position="90"/>
    </location>
</feature>
<dbReference type="Proteomes" id="UP001487740">
    <property type="component" value="Unassembled WGS sequence"/>
</dbReference>
<evidence type="ECO:0000256" key="1">
    <source>
        <dbReference type="SAM" id="MobiDB-lite"/>
    </source>
</evidence>
<proteinExistence type="predicted"/>
<organism evidence="2 3">
    <name type="scientific">Scylla paramamosain</name>
    <name type="common">Mud crab</name>
    <dbReference type="NCBI Taxonomy" id="85552"/>
    <lineage>
        <taxon>Eukaryota</taxon>
        <taxon>Metazoa</taxon>
        <taxon>Ecdysozoa</taxon>
        <taxon>Arthropoda</taxon>
        <taxon>Crustacea</taxon>
        <taxon>Multicrustacea</taxon>
        <taxon>Malacostraca</taxon>
        <taxon>Eumalacostraca</taxon>
        <taxon>Eucarida</taxon>
        <taxon>Decapoda</taxon>
        <taxon>Pleocyemata</taxon>
        <taxon>Brachyura</taxon>
        <taxon>Eubrachyura</taxon>
        <taxon>Portunoidea</taxon>
        <taxon>Portunidae</taxon>
        <taxon>Portuninae</taxon>
        <taxon>Scylla</taxon>
    </lineage>
</organism>
<feature type="region of interest" description="Disordered" evidence="1">
    <location>
        <begin position="255"/>
        <end position="274"/>
    </location>
</feature>
<evidence type="ECO:0000313" key="2">
    <source>
        <dbReference type="EMBL" id="KAK8376070.1"/>
    </source>
</evidence>
<reference evidence="2 3" key="1">
    <citation type="submission" date="2023-03" db="EMBL/GenBank/DDBJ databases">
        <title>High-quality genome of Scylla paramamosain provides insights in environmental adaptation.</title>
        <authorList>
            <person name="Zhang L."/>
        </authorList>
    </citation>
    <scope>NUCLEOTIDE SEQUENCE [LARGE SCALE GENOMIC DNA]</scope>
    <source>
        <strain evidence="2">LZ_2023a</strain>
        <tissue evidence="2">Muscle</tissue>
    </source>
</reference>
<keyword evidence="3" id="KW-1185">Reference proteome</keyword>
<feature type="compositionally biased region" description="Polar residues" evidence="1">
    <location>
        <begin position="191"/>
        <end position="200"/>
    </location>
</feature>
<feature type="region of interest" description="Disordered" evidence="1">
    <location>
        <begin position="164"/>
        <end position="203"/>
    </location>
</feature>
<feature type="region of interest" description="Disordered" evidence="1">
    <location>
        <begin position="225"/>
        <end position="248"/>
    </location>
</feature>
<protein>
    <submittedName>
        <fullName evidence="2">Uncharacterized protein</fullName>
    </submittedName>
</protein>
<sequence>MQSPLVLWVVDYTVLVFFRFLSSKLKDKGEKLKEHREIVVEALKKAREQSKSEFRKDIPADINALEWKSRRKNENNQEELDSDDDEDEREDKLDPLKLMAYHSSCVKKPAHTQNGTVEENEDPTNAIAQELRRLELQDAEQESQSYDFGDKRNQILEEMRKRNGPLKDSFKPFRPISNPQPIPGLVHHTARPSSGTTKSIPQHEALKLEREFLVKEKERALSNAREQLGKIKTEKIGLPPPSSSLKYRDTNVNKHLLDSDDESDNSDDFYASEL</sequence>
<feature type="compositionally biased region" description="Acidic residues" evidence="1">
    <location>
        <begin position="76"/>
        <end position="89"/>
    </location>
</feature>
<accession>A0AAW0SKY5</accession>
<gene>
    <name evidence="2" type="ORF">O3P69_008651</name>
</gene>
<evidence type="ECO:0000313" key="3">
    <source>
        <dbReference type="Proteomes" id="UP001487740"/>
    </source>
</evidence>
<name>A0AAW0SKY5_SCYPA</name>
<dbReference type="AlphaFoldDB" id="A0AAW0SKY5"/>
<comment type="caution">
    <text evidence="2">The sequence shown here is derived from an EMBL/GenBank/DDBJ whole genome shotgun (WGS) entry which is preliminary data.</text>
</comment>
<dbReference type="EMBL" id="JARAKH010000049">
    <property type="protein sequence ID" value="KAK8376070.1"/>
    <property type="molecule type" value="Genomic_DNA"/>
</dbReference>